<dbReference type="PANTHER" id="PTHR37023:SF1">
    <property type="entry name" value="ISSOD25 TRANSPOSASE TNPA_ISSOD25"/>
    <property type="match status" value="1"/>
</dbReference>
<feature type="domain" description="Transposase IS801/IS1294" evidence="1">
    <location>
        <begin position="142"/>
        <end position="304"/>
    </location>
</feature>
<evidence type="ECO:0000313" key="3">
    <source>
        <dbReference type="EMBL" id="KKM14586.1"/>
    </source>
</evidence>
<reference evidence="3" key="1">
    <citation type="journal article" date="2015" name="Nature">
        <title>Complex archaea that bridge the gap between prokaryotes and eukaryotes.</title>
        <authorList>
            <person name="Spang A."/>
            <person name="Saw J.H."/>
            <person name="Jorgensen S.L."/>
            <person name="Zaremba-Niedzwiedzka K."/>
            <person name="Martijn J."/>
            <person name="Lind A.E."/>
            <person name="van Eijk R."/>
            <person name="Schleper C."/>
            <person name="Guy L."/>
            <person name="Ettema T.J."/>
        </authorList>
    </citation>
    <scope>NUCLEOTIDE SEQUENCE</scope>
</reference>
<dbReference type="GO" id="GO:0003677">
    <property type="term" value="F:DNA binding"/>
    <property type="evidence" value="ECO:0007669"/>
    <property type="project" value="InterPro"/>
</dbReference>
<dbReference type="GO" id="GO:0004803">
    <property type="term" value="F:transposase activity"/>
    <property type="evidence" value="ECO:0007669"/>
    <property type="project" value="InterPro"/>
</dbReference>
<dbReference type="EMBL" id="LAZR01015113">
    <property type="protein sequence ID" value="KKM14586.1"/>
    <property type="molecule type" value="Genomic_DNA"/>
</dbReference>
<proteinExistence type="predicted"/>
<evidence type="ECO:0008006" key="4">
    <source>
        <dbReference type="Google" id="ProtNLM"/>
    </source>
</evidence>
<sequence length="360" mass="41955">MILLSSIVNEFEGRFFDRYKAATLPSHRKALRAMKRCRKEHGPYMLARCTNVDCGKLMYIPHSCGHRSCPHCQNHEGWQWIENQLNKQLPAEYYLLTFTLPKQLRKLAWMNQKLVYSLMFQCIQELLKTFTRNDRQLQGTAGFTMILHTHSRRLDYHPHIHVVMPAASINKKTGLWRVKSGNYIFSHKALAKVFRAKLLKELVENNLQLPKDCPQKWVVDCKSVGNGDKALIYLGKYLYKGVIQEKDILQCDKGMVTFRYICSKTKKYQTRTVTGEHFLWLLMLHVLPKGFRKSRCYGFLHPCSKKVIQLLQLILRFDPHMMVNNLKQRAKITCKCCGAKMSIMRTMIPAARGQQTVLST</sequence>
<gene>
    <name evidence="3" type="ORF">LCGC14_1704640</name>
</gene>
<name>A0A0F9HGM7_9ZZZZ</name>
<dbReference type="Pfam" id="PF04986">
    <property type="entry name" value="Y2_Tnp"/>
    <property type="match status" value="1"/>
</dbReference>
<comment type="caution">
    <text evidence="3">The sequence shown here is derived from an EMBL/GenBank/DDBJ whole genome shotgun (WGS) entry which is preliminary data.</text>
</comment>
<evidence type="ECO:0000259" key="2">
    <source>
        <dbReference type="Pfam" id="PF14319"/>
    </source>
</evidence>
<protein>
    <recommendedName>
        <fullName evidence="4">Transposase zinc-binding domain-containing protein</fullName>
    </recommendedName>
</protein>
<dbReference type="SUPFAM" id="SSF55464">
    <property type="entry name" value="Origin of replication-binding domain, RBD-like"/>
    <property type="match status" value="1"/>
</dbReference>
<dbReference type="InterPro" id="IPR026889">
    <property type="entry name" value="Zn_Tnp"/>
</dbReference>
<accession>A0A0F9HGM7</accession>
<dbReference type="Pfam" id="PF14319">
    <property type="entry name" value="Zn_Tnp_IS91"/>
    <property type="match status" value="1"/>
</dbReference>
<dbReference type="PANTHER" id="PTHR37023">
    <property type="entry name" value="TRANSPOSASE"/>
    <property type="match status" value="1"/>
</dbReference>
<dbReference type="InterPro" id="IPR007069">
    <property type="entry name" value="Transposase_32"/>
</dbReference>
<dbReference type="AlphaFoldDB" id="A0A0F9HGM7"/>
<feature type="domain" description="Transposase zinc-binding" evidence="2">
    <location>
        <begin position="15"/>
        <end position="100"/>
    </location>
</feature>
<evidence type="ECO:0000259" key="1">
    <source>
        <dbReference type="Pfam" id="PF04986"/>
    </source>
</evidence>
<organism evidence="3">
    <name type="scientific">marine sediment metagenome</name>
    <dbReference type="NCBI Taxonomy" id="412755"/>
    <lineage>
        <taxon>unclassified sequences</taxon>
        <taxon>metagenomes</taxon>
        <taxon>ecological metagenomes</taxon>
    </lineage>
</organism>
<dbReference type="GO" id="GO:0006313">
    <property type="term" value="P:DNA transposition"/>
    <property type="evidence" value="ECO:0007669"/>
    <property type="project" value="InterPro"/>
</dbReference>